<evidence type="ECO:0000313" key="3">
    <source>
        <dbReference type="Proteomes" id="UP000602510"/>
    </source>
</evidence>
<evidence type="ECO:0000313" key="2">
    <source>
        <dbReference type="EMBL" id="KAF4028864.1"/>
    </source>
</evidence>
<comment type="caution">
    <text evidence="2">The sequence shown here is derived from an EMBL/GenBank/DDBJ whole genome shotgun (WGS) entry which is preliminary data.</text>
</comment>
<protein>
    <submittedName>
        <fullName evidence="2">Uncharacterized protein</fullName>
    </submittedName>
</protein>
<keyword evidence="1" id="KW-0812">Transmembrane</keyword>
<proteinExistence type="predicted"/>
<reference evidence="2" key="1">
    <citation type="submission" date="2020-04" db="EMBL/GenBank/DDBJ databases">
        <title>Hybrid Assembly of Korean Phytophthora infestans isolates.</title>
        <authorList>
            <person name="Prokchorchik M."/>
            <person name="Lee Y."/>
            <person name="Seo J."/>
            <person name="Cho J.-H."/>
            <person name="Park Y.-E."/>
            <person name="Jang D.-C."/>
            <person name="Im J.-S."/>
            <person name="Choi J.-G."/>
            <person name="Park H.-J."/>
            <person name="Lee G.-B."/>
            <person name="Lee Y.-G."/>
            <person name="Hong S.-Y."/>
            <person name="Cho K."/>
            <person name="Sohn K.H."/>
        </authorList>
    </citation>
    <scope>NUCLEOTIDE SEQUENCE</scope>
    <source>
        <strain evidence="2">KR_1_A1</strain>
    </source>
</reference>
<dbReference type="AlphaFoldDB" id="A0A833VU75"/>
<feature type="transmembrane region" description="Helical" evidence="1">
    <location>
        <begin position="108"/>
        <end position="130"/>
    </location>
</feature>
<evidence type="ECO:0000256" key="1">
    <source>
        <dbReference type="SAM" id="Phobius"/>
    </source>
</evidence>
<accession>A0A833VU75</accession>
<organism evidence="2 3">
    <name type="scientific">Phytophthora infestans</name>
    <name type="common">Potato late blight agent</name>
    <name type="synonym">Botrytis infestans</name>
    <dbReference type="NCBI Taxonomy" id="4787"/>
    <lineage>
        <taxon>Eukaryota</taxon>
        <taxon>Sar</taxon>
        <taxon>Stramenopiles</taxon>
        <taxon>Oomycota</taxon>
        <taxon>Peronosporomycetes</taxon>
        <taxon>Peronosporales</taxon>
        <taxon>Peronosporaceae</taxon>
        <taxon>Phytophthora</taxon>
    </lineage>
</organism>
<keyword evidence="1" id="KW-1133">Transmembrane helix</keyword>
<sequence length="158" mass="17682">MNRVSIAVVCVDITRIYTVGLSNFRRGRSGTFIRSLTLDFLVLFAAKAQQLEALVRPGLHPETEALDTQPFDDHQLSMLHFIVRIDIEREVREERQLITMESIQHRELVRVVLVVLGLGSSSRVVLVLLLQTSNSRDGRIATHRPEAAGNDRSVAALG</sequence>
<name>A0A833VU75_PHYIN</name>
<keyword evidence="3" id="KW-1185">Reference proteome</keyword>
<dbReference type="Proteomes" id="UP000602510">
    <property type="component" value="Unassembled WGS sequence"/>
</dbReference>
<dbReference type="EMBL" id="WSZM01000945">
    <property type="protein sequence ID" value="KAF4028864.1"/>
    <property type="molecule type" value="Genomic_DNA"/>
</dbReference>
<gene>
    <name evidence="2" type="ORF">GN244_ATG19445</name>
</gene>
<keyword evidence="1" id="KW-0472">Membrane</keyword>